<accession>V6LNN7</accession>
<sequence>MMNQMFTLVHKIEDSQLRKIFIKRWMLLNQATDHDIYNQNLQDFIYQVDKFKYALPSDISIDLSRILLKLLDNIDVRDDPHNILDCVSDLLIEASYKPKTVCFSMGNSDVLSKSVIISTSSSKQLTEVQLKELTNPMIVKKLSSEEKDQTIIQLVQLIGSLQHKVVDQQKQIDNLWDEIDGQ</sequence>
<dbReference type="EMBL" id="KI546083">
    <property type="protein sequence ID" value="EST46210.1"/>
    <property type="molecule type" value="Genomic_DNA"/>
</dbReference>
<protein>
    <submittedName>
        <fullName evidence="1">Uncharacterized protein</fullName>
    </submittedName>
</protein>
<reference evidence="1" key="1">
    <citation type="journal article" date="2014" name="PLoS Genet.">
        <title>The Genome of Spironucleus salmonicida Highlights a Fish Pathogen Adapted to Fluctuating Environments.</title>
        <authorList>
            <person name="Xu F."/>
            <person name="Jerlstrom-Hultqvist J."/>
            <person name="Einarsson E."/>
            <person name="Astvaldsson A."/>
            <person name="Svard S.G."/>
            <person name="Andersson J.O."/>
        </authorList>
    </citation>
    <scope>NUCLEOTIDE SEQUENCE</scope>
</reference>
<gene>
    <name evidence="1" type="ORF">SS50377_13805</name>
</gene>
<dbReference type="VEuPathDB" id="GiardiaDB:SS50377_23472"/>
<organism evidence="1">
    <name type="scientific">Spironucleus salmonicida</name>
    <dbReference type="NCBI Taxonomy" id="348837"/>
    <lineage>
        <taxon>Eukaryota</taxon>
        <taxon>Metamonada</taxon>
        <taxon>Diplomonadida</taxon>
        <taxon>Hexamitidae</taxon>
        <taxon>Hexamitinae</taxon>
        <taxon>Spironucleus</taxon>
    </lineage>
</organism>
<proteinExistence type="predicted"/>
<dbReference type="AlphaFoldDB" id="V6LNN7"/>
<evidence type="ECO:0000313" key="1">
    <source>
        <dbReference type="EMBL" id="EST46210.1"/>
    </source>
</evidence>
<name>V6LNN7_9EUKA</name>